<dbReference type="InterPro" id="IPR029063">
    <property type="entry name" value="SAM-dependent_MTases_sf"/>
</dbReference>
<protein>
    <submittedName>
        <fullName evidence="4">Polysaccharide biosynthesis protein</fullName>
    </submittedName>
</protein>
<reference evidence="4 5" key="1">
    <citation type="submission" date="2018-03" db="EMBL/GenBank/DDBJ databases">
        <title>The ancient ancestry and fast evolution of plastids.</title>
        <authorList>
            <person name="Moore K.R."/>
            <person name="Magnabosco C."/>
            <person name="Momper L."/>
            <person name="Gold D.A."/>
            <person name="Bosak T."/>
            <person name="Fournier G.P."/>
        </authorList>
    </citation>
    <scope>NUCLEOTIDE SEQUENCE [LARGE SCALE GENOMIC DNA]</scope>
    <source>
        <strain evidence="4 5">CCALA 037</strain>
    </source>
</reference>
<dbReference type="SUPFAM" id="SSF51735">
    <property type="entry name" value="NAD(P)-binding Rossmann-fold domains"/>
    <property type="match status" value="1"/>
</dbReference>
<feature type="transmembrane region" description="Helical" evidence="2">
    <location>
        <begin position="31"/>
        <end position="52"/>
    </location>
</feature>
<organism evidence="4 5">
    <name type="scientific">Chamaesiphon polymorphus CCALA 037</name>
    <dbReference type="NCBI Taxonomy" id="2107692"/>
    <lineage>
        <taxon>Bacteria</taxon>
        <taxon>Bacillati</taxon>
        <taxon>Cyanobacteriota</taxon>
        <taxon>Cyanophyceae</taxon>
        <taxon>Gomontiellales</taxon>
        <taxon>Chamaesiphonaceae</taxon>
        <taxon>Chamaesiphon</taxon>
    </lineage>
</organism>
<evidence type="ECO:0000256" key="1">
    <source>
        <dbReference type="ARBA" id="ARBA00007430"/>
    </source>
</evidence>
<dbReference type="CDD" id="cd05237">
    <property type="entry name" value="UDP_invert_4-6DH_SDR_e"/>
    <property type="match status" value="1"/>
</dbReference>
<dbReference type="PANTHER" id="PTHR43318:SF1">
    <property type="entry name" value="POLYSACCHARIDE BIOSYNTHESIS PROTEIN EPSC-RELATED"/>
    <property type="match status" value="1"/>
</dbReference>
<comment type="caution">
    <text evidence="4">The sequence shown here is derived from an EMBL/GenBank/DDBJ whole genome shotgun (WGS) entry which is preliminary data.</text>
</comment>
<evidence type="ECO:0000259" key="3">
    <source>
        <dbReference type="Pfam" id="PF02719"/>
    </source>
</evidence>
<feature type="transmembrane region" description="Helical" evidence="2">
    <location>
        <begin position="168"/>
        <end position="185"/>
    </location>
</feature>
<feature type="domain" description="Polysaccharide biosynthesis protein CapD-like" evidence="3">
    <location>
        <begin position="305"/>
        <end position="590"/>
    </location>
</feature>
<dbReference type="SUPFAM" id="SSF53335">
    <property type="entry name" value="S-adenosyl-L-methionine-dependent methyltransferases"/>
    <property type="match status" value="1"/>
</dbReference>
<accession>A0A2T1GFK2</accession>
<dbReference type="Proteomes" id="UP000238937">
    <property type="component" value="Unassembled WGS sequence"/>
</dbReference>
<feature type="transmembrane region" description="Helical" evidence="2">
    <location>
        <begin position="98"/>
        <end position="121"/>
    </location>
</feature>
<dbReference type="AlphaFoldDB" id="A0A2T1GFK2"/>
<dbReference type="RefSeq" id="WP_106304835.1">
    <property type="nucleotide sequence ID" value="NZ_PVWO01000133.1"/>
</dbReference>
<dbReference type="InterPro" id="IPR036291">
    <property type="entry name" value="NAD(P)-bd_dom_sf"/>
</dbReference>
<evidence type="ECO:0000256" key="2">
    <source>
        <dbReference type="SAM" id="Phobius"/>
    </source>
</evidence>
<proteinExistence type="inferred from homology"/>
<keyword evidence="5" id="KW-1185">Reference proteome</keyword>
<keyword evidence="2" id="KW-0812">Transmembrane</keyword>
<dbReference type="Pfam" id="PF02719">
    <property type="entry name" value="Polysacc_synt_2"/>
    <property type="match status" value="1"/>
</dbReference>
<evidence type="ECO:0000313" key="5">
    <source>
        <dbReference type="Proteomes" id="UP000238937"/>
    </source>
</evidence>
<sequence length="645" mass="69856">MSTKSRSLLSIEATAATLEKLINALSNRQKYTILTSVDISLFLTSIIAAIGFEYGFDLAPMETLHLGKFVLLAVGIEVGLFWSFGIYRQVLRYSDGGFIVTIAKAVILSCLATSIVANLSASPVIPLSVPVVHGMLTLILTISFRMCVRLTLGRLHEINYPGQKNGGVVIYGAGSAGCILAHALAGERGNRPIGFVDDSPYLQGRHVQGIRVYSPAELHALKANIGFEEILLAMPSIEGQRKRDILQKLQVLGVPVKTVPSITEILSGHVSINKVRELDIEDLLGRKAIAARPELLQHDITDRVVLVTGGGGSIGSELCRQIAKQQPKLLIIYELHEFALYQMDMELGENYPHLEKVACLGSVTDAPTLTGVIAKYGVETIYHAAAYKHVPIVEANPVSGIVNNINGTLTAAKCAIACGVHKFVLISTDKAVRPTNIMGATKRVAELVLQGLADLPNHNTCFTMVRFGNVLGSSGSVVPRFREQITSGKSLTLTHADITRYFMTIPEAATLVIQAGAMAKGGEVFLLDMGEPVKIYDLATQMIRLHGLEPHKDIKIEIVGLRPGEKIYEELLIDCDAALPTGHPKIFCAREAKLGWKELSPQLTNLLDAAAQCEVTECVSTLHNLVPEYQPMGQYAKVKYEAVAA</sequence>
<dbReference type="OrthoDB" id="9803111at2"/>
<dbReference type="PANTHER" id="PTHR43318">
    <property type="entry name" value="UDP-N-ACETYLGLUCOSAMINE 4,6-DEHYDRATASE"/>
    <property type="match status" value="1"/>
</dbReference>
<dbReference type="Gene3D" id="3.40.50.720">
    <property type="entry name" value="NAD(P)-binding Rossmann-like Domain"/>
    <property type="match status" value="2"/>
</dbReference>
<evidence type="ECO:0000313" key="4">
    <source>
        <dbReference type="EMBL" id="PSB56307.1"/>
    </source>
</evidence>
<name>A0A2T1GFK2_9CYAN</name>
<dbReference type="InterPro" id="IPR003869">
    <property type="entry name" value="Polysac_CapD-like"/>
</dbReference>
<keyword evidence="2" id="KW-0472">Membrane</keyword>
<dbReference type="EMBL" id="PVWO01000133">
    <property type="protein sequence ID" value="PSB56307.1"/>
    <property type="molecule type" value="Genomic_DNA"/>
</dbReference>
<dbReference type="InterPro" id="IPR051203">
    <property type="entry name" value="Polysaccharide_Synthase-Rel"/>
</dbReference>
<feature type="transmembrane region" description="Helical" evidence="2">
    <location>
        <begin position="64"/>
        <end position="86"/>
    </location>
</feature>
<gene>
    <name evidence="4" type="ORF">C7B77_12330</name>
</gene>
<keyword evidence="2" id="KW-1133">Transmembrane helix</keyword>
<feature type="transmembrane region" description="Helical" evidence="2">
    <location>
        <begin position="127"/>
        <end position="148"/>
    </location>
</feature>
<comment type="similarity">
    <text evidence="1">Belongs to the polysaccharide synthase family.</text>
</comment>